<evidence type="ECO:0000313" key="9">
    <source>
        <dbReference type="EMBL" id="KXJ84810.1"/>
    </source>
</evidence>
<dbReference type="PROSITE" id="PS51192">
    <property type="entry name" value="HELICASE_ATP_BIND_1"/>
    <property type="match status" value="1"/>
</dbReference>
<dbReference type="Proteomes" id="UP000070501">
    <property type="component" value="Unassembled WGS sequence"/>
</dbReference>
<dbReference type="GO" id="GO:0003676">
    <property type="term" value="F:nucleic acid binding"/>
    <property type="evidence" value="ECO:0007669"/>
    <property type="project" value="InterPro"/>
</dbReference>
<dbReference type="GO" id="GO:0000724">
    <property type="term" value="P:double-strand break repair via homologous recombination"/>
    <property type="evidence" value="ECO:0007669"/>
    <property type="project" value="TreeGrafter"/>
</dbReference>
<evidence type="ECO:0000256" key="2">
    <source>
        <dbReference type="ARBA" id="ARBA00022741"/>
    </source>
</evidence>
<name>A0A136IIL6_9PEZI</name>
<dbReference type="PANTHER" id="PTHR13710">
    <property type="entry name" value="DNA HELICASE RECQ FAMILY MEMBER"/>
    <property type="match status" value="1"/>
</dbReference>
<dbReference type="EMBL" id="KQ964327">
    <property type="protein sequence ID" value="KXJ84810.1"/>
    <property type="molecule type" value="Genomic_DNA"/>
</dbReference>
<dbReference type="InParanoid" id="A0A136IIL6"/>
<comment type="catalytic activity">
    <reaction evidence="4">
        <text>Couples ATP hydrolysis with the unwinding of duplex DNA by translocating in the 3'-5' direction.</text>
        <dbReference type="EC" id="5.6.2.4"/>
    </reaction>
</comment>
<feature type="compositionally biased region" description="Basic residues" evidence="6">
    <location>
        <begin position="1108"/>
        <end position="1125"/>
    </location>
</feature>
<evidence type="ECO:0000256" key="1">
    <source>
        <dbReference type="ARBA" id="ARBA00005446"/>
    </source>
</evidence>
<dbReference type="PANTHER" id="PTHR13710:SF154">
    <property type="entry name" value="RECQ HELICASE, PUTATIVE (AFU_ORTHOLOGUE AFUA_6G14720)-RELATED"/>
    <property type="match status" value="1"/>
</dbReference>
<feature type="region of interest" description="Disordered" evidence="6">
    <location>
        <begin position="54"/>
        <end position="74"/>
    </location>
</feature>
<dbReference type="GO" id="GO:0005694">
    <property type="term" value="C:chromosome"/>
    <property type="evidence" value="ECO:0007669"/>
    <property type="project" value="TreeGrafter"/>
</dbReference>
<dbReference type="InterPro" id="IPR027417">
    <property type="entry name" value="P-loop_NTPase"/>
</dbReference>
<dbReference type="EC" id="5.6.2.4" evidence="5"/>
<dbReference type="Pfam" id="PF00270">
    <property type="entry name" value="DEAD"/>
    <property type="match status" value="1"/>
</dbReference>
<proteinExistence type="inferred from homology"/>
<protein>
    <recommendedName>
        <fullName evidence="5">DNA 3'-5' helicase</fullName>
        <ecNumber evidence="5">5.6.2.4</ecNumber>
    </recommendedName>
</protein>
<dbReference type="GO" id="GO:0009378">
    <property type="term" value="F:four-way junction helicase activity"/>
    <property type="evidence" value="ECO:0007669"/>
    <property type="project" value="TreeGrafter"/>
</dbReference>
<dbReference type="SMART" id="SM00487">
    <property type="entry name" value="DEXDc"/>
    <property type="match status" value="1"/>
</dbReference>
<dbReference type="PROSITE" id="PS51194">
    <property type="entry name" value="HELICASE_CTER"/>
    <property type="match status" value="1"/>
</dbReference>
<dbReference type="SUPFAM" id="SSF52540">
    <property type="entry name" value="P-loop containing nucleoside triphosphate hydrolases"/>
    <property type="match status" value="1"/>
</dbReference>
<evidence type="ECO:0000256" key="5">
    <source>
        <dbReference type="ARBA" id="ARBA00034808"/>
    </source>
</evidence>
<evidence type="ECO:0000256" key="3">
    <source>
        <dbReference type="ARBA" id="ARBA00022840"/>
    </source>
</evidence>
<keyword evidence="10" id="KW-1185">Reference proteome</keyword>
<feature type="region of interest" description="Disordered" evidence="6">
    <location>
        <begin position="1102"/>
        <end position="1131"/>
    </location>
</feature>
<dbReference type="GO" id="GO:0005737">
    <property type="term" value="C:cytoplasm"/>
    <property type="evidence" value="ECO:0007669"/>
    <property type="project" value="TreeGrafter"/>
</dbReference>
<reference evidence="10" key="1">
    <citation type="submission" date="2016-02" db="EMBL/GenBank/DDBJ databases">
        <title>Draft genome sequence of Microdochium bolleyi, a fungal endophyte of beachgrass.</title>
        <authorList>
            <consortium name="DOE Joint Genome Institute"/>
            <person name="David A.S."/>
            <person name="May G."/>
            <person name="Haridas S."/>
            <person name="Lim J."/>
            <person name="Wang M."/>
            <person name="Labutti K."/>
            <person name="Lipzen A."/>
            <person name="Barry K."/>
            <person name="Grigoriev I.V."/>
        </authorList>
    </citation>
    <scope>NUCLEOTIDE SEQUENCE [LARGE SCALE GENOMIC DNA]</scope>
    <source>
        <strain evidence="10">J235TASD1</strain>
    </source>
</reference>
<dbReference type="GO" id="GO:0005524">
    <property type="term" value="F:ATP binding"/>
    <property type="evidence" value="ECO:0007669"/>
    <property type="project" value="UniProtKB-KW"/>
</dbReference>
<dbReference type="GO" id="GO:0043138">
    <property type="term" value="F:3'-5' DNA helicase activity"/>
    <property type="evidence" value="ECO:0007669"/>
    <property type="project" value="UniProtKB-EC"/>
</dbReference>
<evidence type="ECO:0000256" key="4">
    <source>
        <dbReference type="ARBA" id="ARBA00034617"/>
    </source>
</evidence>
<dbReference type="Pfam" id="PF00271">
    <property type="entry name" value="Helicase_C"/>
    <property type="match status" value="1"/>
</dbReference>
<feature type="compositionally biased region" description="Basic residues" evidence="6">
    <location>
        <begin position="660"/>
        <end position="669"/>
    </location>
</feature>
<keyword evidence="2" id="KW-0547">Nucleotide-binding</keyword>
<keyword evidence="3" id="KW-0067">ATP-binding</keyword>
<dbReference type="InterPro" id="IPR001650">
    <property type="entry name" value="Helicase_C-like"/>
</dbReference>
<organism evidence="9 10">
    <name type="scientific">Microdochium bolleyi</name>
    <dbReference type="NCBI Taxonomy" id="196109"/>
    <lineage>
        <taxon>Eukaryota</taxon>
        <taxon>Fungi</taxon>
        <taxon>Dikarya</taxon>
        <taxon>Ascomycota</taxon>
        <taxon>Pezizomycotina</taxon>
        <taxon>Sordariomycetes</taxon>
        <taxon>Xylariomycetidae</taxon>
        <taxon>Xylariales</taxon>
        <taxon>Microdochiaceae</taxon>
        <taxon>Microdochium</taxon>
    </lineage>
</organism>
<gene>
    <name evidence="9" type="ORF">Micbo1qcDRAFT_181346</name>
</gene>
<dbReference type="AlphaFoldDB" id="A0A136IIL6"/>
<dbReference type="SMART" id="SM00490">
    <property type="entry name" value="HELICc"/>
    <property type="match status" value="1"/>
</dbReference>
<evidence type="ECO:0000259" key="7">
    <source>
        <dbReference type="PROSITE" id="PS51192"/>
    </source>
</evidence>
<comment type="similarity">
    <text evidence="1">Belongs to the helicase family. RecQ subfamily.</text>
</comment>
<dbReference type="STRING" id="196109.A0A136IIL6"/>
<sequence length="1264" mass="143648">MVIRQHWTGKKSEVDDSHGCYKRSKNNWTAVALQSFSRARQLTRYWIVDTTTPPQRVTTGEETTTRREAESRSAIPDTEWELQLRKYEAKATAKAEERQRMIGEETGVDFESPWVRLDMAELRRAAQPGLTPRELARLGWAVRRGRDEEEAMLVRLGQSFDRTISRCEQRIGQVPVETLCWLASRDPGRPAPQPFELKQEARARERYRAYWRHSASDRGGGLVVPGDMERDEDLDARVFTFCISSLTQQVIVDQFKNPLLHFTAVLTIDPARAKWRAPGEFTGTLAGLEGATEDNSGDGGRLDEVEAEQEGICAEDLNTFRDGYQRWIADGSYSPFSTITRWMTLGKGFRQKEGGIARIMWEDGRRALSYLGQRIEVQEFRDMAQRLVSELETGSDELLYGEGAALLDQVELANIYDSMMFEGRDSSFATNARNAWLQAGPRVVARIVKAELWSQQRIQYHQEKSRQWLGWLTRLKSKLLLATHIWGGQPGRGPEITSVRHCDTKQLARSVDKAKSIRGYGRKIARFLPERVGRLLQGAPSRVGTHIGVDIGMAGYRHVATELGWTIRGLVVQQQKLEIGAADGDYGSDGDEVNEVTGERQDKSRTELIWDLQATYSSTIARAHYAVNIQFPGQLQPEMIANYREISRLWHERGHGQHQQQRRQIHRKGSQSGNSWRRKRLRFDQDEESPTVKKRRRQSTEAVWPGHDADLEEIDSRIQKGLNTIIVQGARWRMDEQQTAMRQVLRLRGGRALIVVLPTGAGKSLLFMIPSVQAVHGGVSIVVVPFVVLIDNIVARARSIGINYMRWRSAEGEERRANTPARLANLVVVSADQASNNEFMTYVDSLRERRLLRRIFIDECHTIITDVGYRERLGRIRELHRFDQPLILLTATLPVKLEGWFRRQMVASDAEIIRASTAKKNISYSVVRVQGGIRPGGVKRKAVENEVVRLVEETAEIQALEGDKKGVIYCRTKKSCEELAGRVGCSYYHSGMEAGERREALERWSNGGSQSRWITATTGLGTGVDIPGICIIIHAERPYGLVDYVQQTGRGGRRDGEVVEAIIVIQDGGEHEGEGEGSWVLLWTEPVGMTAKCSKRFDVTAATGEKEKKKRERKKREKREKKKRERMKEVQGLKKITARPRGTRTGLRRRERRDIGGGADYSSGWRMWKGWSGARHALGQRWYRSEYEELGEEDKCRRNDKVLPVVLLAQKDDIIREIVEEEIGELPKGEEAWQQWIGQPGEVLGSQMTDGLAVWEAVVRRIGD</sequence>
<evidence type="ECO:0000256" key="6">
    <source>
        <dbReference type="SAM" id="MobiDB-lite"/>
    </source>
</evidence>
<dbReference type="InterPro" id="IPR014001">
    <property type="entry name" value="Helicase_ATP-bd"/>
</dbReference>
<feature type="domain" description="Helicase ATP-binding" evidence="7">
    <location>
        <begin position="744"/>
        <end position="911"/>
    </location>
</feature>
<dbReference type="OrthoDB" id="4740614at2759"/>
<feature type="domain" description="Helicase C-terminal" evidence="8">
    <location>
        <begin position="942"/>
        <end position="1134"/>
    </location>
</feature>
<dbReference type="InterPro" id="IPR011545">
    <property type="entry name" value="DEAD/DEAH_box_helicase_dom"/>
</dbReference>
<evidence type="ECO:0000313" key="10">
    <source>
        <dbReference type="Proteomes" id="UP000070501"/>
    </source>
</evidence>
<evidence type="ECO:0000259" key="8">
    <source>
        <dbReference type="PROSITE" id="PS51194"/>
    </source>
</evidence>
<accession>A0A136IIL6</accession>
<dbReference type="Gene3D" id="3.40.50.300">
    <property type="entry name" value="P-loop containing nucleotide triphosphate hydrolases"/>
    <property type="match status" value="2"/>
</dbReference>
<feature type="region of interest" description="Disordered" evidence="6">
    <location>
        <begin position="652"/>
        <end position="701"/>
    </location>
</feature>